<feature type="domain" description="Rubrerythrin diiron-binding" evidence="1">
    <location>
        <begin position="89"/>
        <end position="140"/>
    </location>
</feature>
<keyword evidence="3" id="KW-1185">Reference proteome</keyword>
<evidence type="ECO:0000313" key="2">
    <source>
        <dbReference type="EMBL" id="GAE45484.1"/>
    </source>
</evidence>
<dbReference type="Pfam" id="PF02915">
    <property type="entry name" value="Rubrerythrin"/>
    <property type="match status" value="1"/>
</dbReference>
<reference evidence="2 3" key="1">
    <citation type="submission" date="2013-12" db="EMBL/GenBank/DDBJ databases">
        <title>NBRP : Genome information of microbial organism related human and environment.</title>
        <authorList>
            <person name="Hattori M."/>
            <person name="Oshima K."/>
            <person name="Inaba H."/>
            <person name="Suda W."/>
            <person name="Sakamoto M."/>
            <person name="Iino T."/>
            <person name="Kitahara M."/>
            <person name="Oshida Y."/>
            <person name="Iida T."/>
            <person name="Kudo T."/>
            <person name="Itoh T."/>
            <person name="Ahmed I."/>
            <person name="Ohkuma M."/>
        </authorList>
    </citation>
    <scope>NUCLEOTIDE SEQUENCE [LARGE SCALE GENOMIC DNA]</scope>
    <source>
        <strain evidence="2 3">JCM 21738</strain>
    </source>
</reference>
<sequence>MYPYYDHYRQNQKLVSDLIKAINGEYSATQCYARLAAMAPNAEQRDQINEILDDEEKHLRQFTQIYTTLTGKRPQLQMTEECGDSYLEGLEASFKDEQKTTDFYHEIADEAADPVIKEVFRRAAYDEQNHAVWFLYYIGKEK</sequence>
<evidence type="ECO:0000259" key="1">
    <source>
        <dbReference type="Pfam" id="PF02915"/>
    </source>
</evidence>
<gene>
    <name evidence="2" type="ORF">JCM21738_2294</name>
</gene>
<dbReference type="GO" id="GO:0046872">
    <property type="term" value="F:metal ion binding"/>
    <property type="evidence" value="ECO:0007669"/>
    <property type="project" value="InterPro"/>
</dbReference>
<accession>W4RPG1</accession>
<dbReference type="InterPro" id="IPR009078">
    <property type="entry name" value="Ferritin-like_SF"/>
</dbReference>
<dbReference type="eggNOG" id="COG1633">
    <property type="taxonomic scope" value="Bacteria"/>
</dbReference>
<dbReference type="Gene3D" id="1.20.5.420">
    <property type="entry name" value="Immunoglobulin FC, subunit C"/>
    <property type="match status" value="1"/>
</dbReference>
<proteinExistence type="predicted"/>
<protein>
    <recommendedName>
        <fullName evidence="1">Rubrerythrin diiron-binding domain-containing protein</fullName>
    </recommendedName>
</protein>
<dbReference type="EMBL" id="BAUW01000023">
    <property type="protein sequence ID" value="GAE45484.1"/>
    <property type="molecule type" value="Genomic_DNA"/>
</dbReference>
<dbReference type="Gene3D" id="1.20.120.660">
    <property type="entry name" value="IL-4 antagonist (De novo design) like domain"/>
    <property type="match status" value="1"/>
</dbReference>
<evidence type="ECO:0000313" key="3">
    <source>
        <dbReference type="Proteomes" id="UP000018949"/>
    </source>
</evidence>
<dbReference type="Proteomes" id="UP000018949">
    <property type="component" value="Unassembled WGS sequence"/>
</dbReference>
<dbReference type="AlphaFoldDB" id="W4RPG1"/>
<dbReference type="CDD" id="cd00657">
    <property type="entry name" value="Ferritin_like"/>
    <property type="match status" value="1"/>
</dbReference>
<dbReference type="GO" id="GO:0016491">
    <property type="term" value="F:oxidoreductase activity"/>
    <property type="evidence" value="ECO:0007669"/>
    <property type="project" value="InterPro"/>
</dbReference>
<organism evidence="2 3">
    <name type="scientific">Mesobacillus boroniphilus JCM 21738</name>
    <dbReference type="NCBI Taxonomy" id="1294265"/>
    <lineage>
        <taxon>Bacteria</taxon>
        <taxon>Bacillati</taxon>
        <taxon>Bacillota</taxon>
        <taxon>Bacilli</taxon>
        <taxon>Bacillales</taxon>
        <taxon>Bacillaceae</taxon>
        <taxon>Mesobacillus</taxon>
    </lineage>
</organism>
<name>W4RPG1_9BACI</name>
<dbReference type="RefSeq" id="WP_023613972.1">
    <property type="nucleotide sequence ID" value="NZ_BAUW01000023.1"/>
</dbReference>
<comment type="caution">
    <text evidence="2">The sequence shown here is derived from an EMBL/GenBank/DDBJ whole genome shotgun (WGS) entry which is preliminary data.</text>
</comment>
<dbReference type="InterPro" id="IPR003251">
    <property type="entry name" value="Rr_diiron-bd_dom"/>
</dbReference>
<dbReference type="SUPFAM" id="SSF47240">
    <property type="entry name" value="Ferritin-like"/>
    <property type="match status" value="1"/>
</dbReference>